<evidence type="ECO:0000313" key="2">
    <source>
        <dbReference type="Proteomes" id="UP000828251"/>
    </source>
</evidence>
<keyword evidence="2" id="KW-1185">Reference proteome</keyword>
<dbReference type="AlphaFoldDB" id="A0A9D3UVY8"/>
<protein>
    <submittedName>
        <fullName evidence="1">Uncharacterized protein</fullName>
    </submittedName>
</protein>
<gene>
    <name evidence="1" type="ORF">J1N35_035579</name>
</gene>
<dbReference type="EMBL" id="JAIQCV010000010">
    <property type="protein sequence ID" value="KAH1057514.1"/>
    <property type="molecule type" value="Genomic_DNA"/>
</dbReference>
<accession>A0A9D3UVY8</accession>
<reference evidence="1 2" key="1">
    <citation type="journal article" date="2021" name="Plant Biotechnol. J.">
        <title>Multi-omics assisted identification of the key and species-specific regulatory components of drought-tolerant mechanisms in Gossypium stocksii.</title>
        <authorList>
            <person name="Yu D."/>
            <person name="Ke L."/>
            <person name="Zhang D."/>
            <person name="Wu Y."/>
            <person name="Sun Y."/>
            <person name="Mei J."/>
            <person name="Sun J."/>
            <person name="Sun Y."/>
        </authorList>
    </citation>
    <scope>NUCLEOTIDE SEQUENCE [LARGE SCALE GENOMIC DNA]</scope>
    <source>
        <strain evidence="2">cv. E1</strain>
        <tissue evidence="1">Leaf</tissue>
    </source>
</reference>
<name>A0A9D3UVY8_9ROSI</name>
<organism evidence="1 2">
    <name type="scientific">Gossypium stocksii</name>
    <dbReference type="NCBI Taxonomy" id="47602"/>
    <lineage>
        <taxon>Eukaryota</taxon>
        <taxon>Viridiplantae</taxon>
        <taxon>Streptophyta</taxon>
        <taxon>Embryophyta</taxon>
        <taxon>Tracheophyta</taxon>
        <taxon>Spermatophyta</taxon>
        <taxon>Magnoliopsida</taxon>
        <taxon>eudicotyledons</taxon>
        <taxon>Gunneridae</taxon>
        <taxon>Pentapetalae</taxon>
        <taxon>rosids</taxon>
        <taxon>malvids</taxon>
        <taxon>Malvales</taxon>
        <taxon>Malvaceae</taxon>
        <taxon>Malvoideae</taxon>
        <taxon>Gossypium</taxon>
    </lineage>
</organism>
<evidence type="ECO:0000313" key="1">
    <source>
        <dbReference type="EMBL" id="KAH1057514.1"/>
    </source>
</evidence>
<comment type="caution">
    <text evidence="1">The sequence shown here is derived from an EMBL/GenBank/DDBJ whole genome shotgun (WGS) entry which is preliminary data.</text>
</comment>
<dbReference type="Proteomes" id="UP000828251">
    <property type="component" value="Unassembled WGS sequence"/>
</dbReference>
<sequence length="78" mass="8640">MVIPTILVATIEAGWVVIQHMVGTLEDGISSCQDSMPSMSKMLDQLLEAIQSQFTMNTPIELSVNMMFPSLKRRPTLS</sequence>
<proteinExistence type="predicted"/>